<dbReference type="EMBL" id="RDQH01000336">
    <property type="protein sequence ID" value="RXH85567.1"/>
    <property type="molecule type" value="Genomic_DNA"/>
</dbReference>
<evidence type="ECO:0000313" key="1">
    <source>
        <dbReference type="EMBL" id="RXH85567.1"/>
    </source>
</evidence>
<accession>A0A498ITW9</accession>
<proteinExistence type="predicted"/>
<dbReference type="AlphaFoldDB" id="A0A498ITW9"/>
<dbReference type="Proteomes" id="UP000290289">
    <property type="component" value="Chromosome 10"/>
</dbReference>
<keyword evidence="2" id="KW-1185">Reference proteome</keyword>
<reference evidence="1 2" key="1">
    <citation type="submission" date="2018-10" db="EMBL/GenBank/DDBJ databases">
        <title>A high-quality apple genome assembly.</title>
        <authorList>
            <person name="Hu J."/>
        </authorList>
    </citation>
    <scope>NUCLEOTIDE SEQUENCE [LARGE SCALE GENOMIC DNA]</scope>
    <source>
        <strain evidence="2">cv. HFTH1</strain>
        <tissue evidence="1">Young leaf</tissue>
    </source>
</reference>
<name>A0A498ITW9_MALDO</name>
<gene>
    <name evidence="1" type="ORF">DVH24_009388</name>
</gene>
<protein>
    <submittedName>
        <fullName evidence="1">Uncharacterized protein</fullName>
    </submittedName>
</protein>
<evidence type="ECO:0000313" key="2">
    <source>
        <dbReference type="Proteomes" id="UP000290289"/>
    </source>
</evidence>
<organism evidence="1 2">
    <name type="scientific">Malus domestica</name>
    <name type="common">Apple</name>
    <name type="synonym">Pyrus malus</name>
    <dbReference type="NCBI Taxonomy" id="3750"/>
    <lineage>
        <taxon>Eukaryota</taxon>
        <taxon>Viridiplantae</taxon>
        <taxon>Streptophyta</taxon>
        <taxon>Embryophyta</taxon>
        <taxon>Tracheophyta</taxon>
        <taxon>Spermatophyta</taxon>
        <taxon>Magnoliopsida</taxon>
        <taxon>eudicotyledons</taxon>
        <taxon>Gunneridae</taxon>
        <taxon>Pentapetalae</taxon>
        <taxon>rosids</taxon>
        <taxon>fabids</taxon>
        <taxon>Rosales</taxon>
        <taxon>Rosaceae</taxon>
        <taxon>Amygdaloideae</taxon>
        <taxon>Maleae</taxon>
        <taxon>Malus</taxon>
    </lineage>
</organism>
<sequence>MRARDMPRVFFPARFSTFTAVTVEPTGFAVLFGIWIPGKKKSFAVTSFGSLQNFQFTTTTGTKKK</sequence>
<comment type="caution">
    <text evidence="1">The sequence shown here is derived from an EMBL/GenBank/DDBJ whole genome shotgun (WGS) entry which is preliminary data.</text>
</comment>